<proteinExistence type="inferred from homology"/>
<keyword evidence="6" id="KW-1185">Reference proteome</keyword>
<dbReference type="GO" id="GO:0004601">
    <property type="term" value="F:peroxidase activity"/>
    <property type="evidence" value="ECO:0007669"/>
    <property type="project" value="UniProtKB-KW"/>
</dbReference>
<evidence type="ECO:0000313" key="6">
    <source>
        <dbReference type="Proteomes" id="UP001165384"/>
    </source>
</evidence>
<dbReference type="RefSeq" id="WP_275707860.1">
    <property type="nucleotide sequence ID" value="NZ_JAKLTN010000001.1"/>
</dbReference>
<dbReference type="Pfam" id="PF00255">
    <property type="entry name" value="GSHPx"/>
    <property type="match status" value="1"/>
</dbReference>
<evidence type="ECO:0000256" key="3">
    <source>
        <dbReference type="ARBA" id="ARBA00023002"/>
    </source>
</evidence>
<organism evidence="5 6">
    <name type="scientific">Dechloromonas hankyongensis</name>
    <dbReference type="NCBI Taxonomy" id="2908002"/>
    <lineage>
        <taxon>Bacteria</taxon>
        <taxon>Pseudomonadati</taxon>
        <taxon>Pseudomonadota</taxon>
        <taxon>Betaproteobacteria</taxon>
        <taxon>Rhodocyclales</taxon>
        <taxon>Azonexaceae</taxon>
        <taxon>Dechloromonas</taxon>
    </lineage>
</organism>
<dbReference type="PRINTS" id="PR01011">
    <property type="entry name" value="GLUTPROXDASE"/>
</dbReference>
<dbReference type="InterPro" id="IPR000889">
    <property type="entry name" value="Glutathione_peroxidase"/>
</dbReference>
<evidence type="ECO:0000256" key="1">
    <source>
        <dbReference type="ARBA" id="ARBA00006926"/>
    </source>
</evidence>
<sequence length="184" mass="19924">MNPSLYDIPLVSLSGSPAHLGQFKGQVLLIVNVASKCGLTPQYEGLEKLFESHRARGLQVLGFPCNDFAGQEPGSADEIASFCTTNFGVQFPLFEKISINSAPRHPLYAHLIAAQPQASFPAGSDFVEKLGQYDMLPKQPDDVLWNFEKFLIGRDGSVLQRFSPDTAPDDATLLAAIEAALAQS</sequence>
<dbReference type="Gene3D" id="3.40.30.10">
    <property type="entry name" value="Glutaredoxin"/>
    <property type="match status" value="1"/>
</dbReference>
<protein>
    <recommendedName>
        <fullName evidence="4">Glutathione peroxidase</fullName>
    </recommendedName>
</protein>
<evidence type="ECO:0000256" key="2">
    <source>
        <dbReference type="ARBA" id="ARBA00022559"/>
    </source>
</evidence>
<evidence type="ECO:0000256" key="4">
    <source>
        <dbReference type="RuleBase" id="RU000499"/>
    </source>
</evidence>
<comment type="caution">
    <text evidence="5">The sequence shown here is derived from an EMBL/GenBank/DDBJ whole genome shotgun (WGS) entry which is preliminary data.</text>
</comment>
<dbReference type="PROSITE" id="PS51355">
    <property type="entry name" value="GLUTATHIONE_PEROXID_3"/>
    <property type="match status" value="1"/>
</dbReference>
<dbReference type="PROSITE" id="PS00460">
    <property type="entry name" value="GLUTATHIONE_PEROXID_1"/>
    <property type="match status" value="1"/>
</dbReference>
<dbReference type="InterPro" id="IPR029759">
    <property type="entry name" value="GPX_AS"/>
</dbReference>
<name>A0ABS9JZ66_9RHOO</name>
<reference evidence="5" key="1">
    <citation type="submission" date="2022-01" db="EMBL/GenBank/DDBJ databases">
        <authorList>
            <person name="Jo J.-H."/>
            <person name="Im W.-T."/>
        </authorList>
    </citation>
    <scope>NUCLEOTIDE SEQUENCE</scope>
    <source>
        <strain evidence="5">XY25</strain>
    </source>
</reference>
<dbReference type="Proteomes" id="UP001165384">
    <property type="component" value="Unassembled WGS sequence"/>
</dbReference>
<dbReference type="PANTHER" id="PTHR11592:SF40">
    <property type="entry name" value="THIOREDOXIN_GLUTATHIONE PEROXIDASE BTUE"/>
    <property type="match status" value="1"/>
</dbReference>
<dbReference type="CDD" id="cd00340">
    <property type="entry name" value="GSH_Peroxidase"/>
    <property type="match status" value="1"/>
</dbReference>
<dbReference type="PIRSF" id="PIRSF000303">
    <property type="entry name" value="Glutathion_perox"/>
    <property type="match status" value="1"/>
</dbReference>
<accession>A0ABS9JZ66</accession>
<comment type="similarity">
    <text evidence="1 4">Belongs to the glutathione peroxidase family.</text>
</comment>
<gene>
    <name evidence="5" type="ORF">LZ012_04270</name>
</gene>
<dbReference type="InterPro" id="IPR036249">
    <property type="entry name" value="Thioredoxin-like_sf"/>
</dbReference>
<keyword evidence="3 4" id="KW-0560">Oxidoreductase</keyword>
<dbReference type="SUPFAM" id="SSF52833">
    <property type="entry name" value="Thioredoxin-like"/>
    <property type="match status" value="1"/>
</dbReference>
<dbReference type="EMBL" id="JAKLTN010000001">
    <property type="protein sequence ID" value="MCG2576207.1"/>
    <property type="molecule type" value="Genomic_DNA"/>
</dbReference>
<evidence type="ECO:0000313" key="5">
    <source>
        <dbReference type="EMBL" id="MCG2576207.1"/>
    </source>
</evidence>
<dbReference type="PANTHER" id="PTHR11592">
    <property type="entry name" value="GLUTATHIONE PEROXIDASE"/>
    <property type="match status" value="1"/>
</dbReference>
<keyword evidence="2 4" id="KW-0575">Peroxidase</keyword>